<dbReference type="EMBL" id="CP019236">
    <property type="protein sequence ID" value="APW39964.1"/>
    <property type="molecule type" value="Genomic_DNA"/>
</dbReference>
<keyword evidence="2" id="KW-0238">DNA-binding</keyword>
<dbReference type="GO" id="GO:0043200">
    <property type="term" value="P:response to amino acid"/>
    <property type="evidence" value="ECO:0007669"/>
    <property type="project" value="TreeGrafter"/>
</dbReference>
<keyword evidence="3" id="KW-0804">Transcription</keyword>
<dbReference type="InterPro" id="IPR011008">
    <property type="entry name" value="Dimeric_a/b-barrel"/>
</dbReference>
<keyword evidence="6" id="KW-1185">Reference proteome</keyword>
<evidence type="ECO:0000313" key="6">
    <source>
        <dbReference type="Proteomes" id="UP000186609"/>
    </source>
</evidence>
<proteinExistence type="predicted"/>
<dbReference type="InterPro" id="IPR019885">
    <property type="entry name" value="Tscrpt_reg_HTH_AsnC-type_CS"/>
</dbReference>
<dbReference type="InterPro" id="IPR036388">
    <property type="entry name" value="WH-like_DNA-bd_sf"/>
</dbReference>
<dbReference type="RefSeq" id="WP_076202989.1">
    <property type="nucleotide sequence ID" value="NZ_CP019236.1"/>
</dbReference>
<dbReference type="SMART" id="SM00344">
    <property type="entry name" value="HTH_ASNC"/>
    <property type="match status" value="1"/>
</dbReference>
<evidence type="ECO:0000256" key="3">
    <source>
        <dbReference type="ARBA" id="ARBA00023163"/>
    </source>
</evidence>
<dbReference type="Gene3D" id="1.10.10.10">
    <property type="entry name" value="Winged helix-like DNA-binding domain superfamily/Winged helix DNA-binding domain"/>
    <property type="match status" value="1"/>
</dbReference>
<dbReference type="PRINTS" id="PR00033">
    <property type="entry name" value="HTHASNC"/>
</dbReference>
<dbReference type="PANTHER" id="PTHR30154">
    <property type="entry name" value="LEUCINE-RESPONSIVE REGULATORY PROTEIN"/>
    <property type="match status" value="1"/>
</dbReference>
<dbReference type="STRING" id="1842727.RD110_24440"/>
<dbReference type="SUPFAM" id="SSF54909">
    <property type="entry name" value="Dimeric alpha+beta barrel"/>
    <property type="match status" value="1"/>
</dbReference>
<dbReference type="KEGG" id="rhy:RD110_24440"/>
<dbReference type="GO" id="GO:0005829">
    <property type="term" value="C:cytosol"/>
    <property type="evidence" value="ECO:0007669"/>
    <property type="project" value="TreeGrafter"/>
</dbReference>
<keyword evidence="1" id="KW-0805">Transcription regulation</keyword>
<dbReference type="Pfam" id="PF13412">
    <property type="entry name" value="HTH_24"/>
    <property type="match status" value="1"/>
</dbReference>
<feature type="domain" description="HTH asnC-type" evidence="4">
    <location>
        <begin position="7"/>
        <end position="68"/>
    </location>
</feature>
<protein>
    <submittedName>
        <fullName evidence="5">AsnC family transcriptional regulator</fullName>
    </submittedName>
</protein>
<dbReference type="PROSITE" id="PS00519">
    <property type="entry name" value="HTH_ASNC_1"/>
    <property type="match status" value="1"/>
</dbReference>
<reference evidence="5 6" key="1">
    <citation type="submission" date="2017-01" db="EMBL/GenBank/DDBJ databases">
        <authorList>
            <person name="Mah S.A."/>
            <person name="Swanson W.J."/>
            <person name="Moy G.W."/>
            <person name="Vacquier V.D."/>
        </authorList>
    </citation>
    <scope>NUCLEOTIDE SEQUENCE [LARGE SCALE GENOMIC DNA]</scope>
    <source>
        <strain evidence="5 6">DCY110</strain>
    </source>
</reference>
<evidence type="ECO:0000313" key="5">
    <source>
        <dbReference type="EMBL" id="APW39964.1"/>
    </source>
</evidence>
<dbReference type="AlphaFoldDB" id="A0A1P8K1S6"/>
<dbReference type="PANTHER" id="PTHR30154:SF34">
    <property type="entry name" value="TRANSCRIPTIONAL REGULATOR AZLB"/>
    <property type="match status" value="1"/>
</dbReference>
<dbReference type="Pfam" id="PF01037">
    <property type="entry name" value="AsnC_trans_reg"/>
    <property type="match status" value="1"/>
</dbReference>
<sequence length="166" mass="18919">MRSTVSLDRFDFKILVHLQRDGRCSNVDLAESVGLSPSPCLLRTKRLQELGLIRGYGADIALEKLGEHVIVFSEVTISSHRPHDFRKFEQGASKYKEIVECYNVSGGYDYLLKIVAPGVGYFQALMEKMLEDDIGIERFASRIVLRQPLDRREYPLGIIATQKRWG</sequence>
<evidence type="ECO:0000256" key="1">
    <source>
        <dbReference type="ARBA" id="ARBA00023015"/>
    </source>
</evidence>
<accession>A0A1P8K1S6</accession>
<organism evidence="5 6">
    <name type="scientific">Rhodoferax koreensis</name>
    <dbReference type="NCBI Taxonomy" id="1842727"/>
    <lineage>
        <taxon>Bacteria</taxon>
        <taxon>Pseudomonadati</taxon>
        <taxon>Pseudomonadota</taxon>
        <taxon>Betaproteobacteria</taxon>
        <taxon>Burkholderiales</taxon>
        <taxon>Comamonadaceae</taxon>
        <taxon>Rhodoferax</taxon>
    </lineage>
</organism>
<dbReference type="Proteomes" id="UP000186609">
    <property type="component" value="Chromosome"/>
</dbReference>
<dbReference type="Gene3D" id="3.30.70.920">
    <property type="match status" value="1"/>
</dbReference>
<dbReference type="InterPro" id="IPR036390">
    <property type="entry name" value="WH_DNA-bd_sf"/>
</dbReference>
<gene>
    <name evidence="5" type="ORF">RD110_24440</name>
</gene>
<name>A0A1P8K1S6_9BURK</name>
<dbReference type="SUPFAM" id="SSF46785">
    <property type="entry name" value="Winged helix' DNA-binding domain"/>
    <property type="match status" value="1"/>
</dbReference>
<evidence type="ECO:0000256" key="2">
    <source>
        <dbReference type="ARBA" id="ARBA00023125"/>
    </source>
</evidence>
<dbReference type="InterPro" id="IPR000485">
    <property type="entry name" value="AsnC-type_HTH_dom"/>
</dbReference>
<dbReference type="GO" id="GO:0043565">
    <property type="term" value="F:sequence-specific DNA binding"/>
    <property type="evidence" value="ECO:0007669"/>
    <property type="project" value="InterPro"/>
</dbReference>
<dbReference type="PROSITE" id="PS50956">
    <property type="entry name" value="HTH_ASNC_2"/>
    <property type="match status" value="1"/>
</dbReference>
<evidence type="ECO:0000259" key="4">
    <source>
        <dbReference type="PROSITE" id="PS50956"/>
    </source>
</evidence>
<dbReference type="InterPro" id="IPR019888">
    <property type="entry name" value="Tscrpt_reg_AsnC-like"/>
</dbReference>
<dbReference type="OrthoDB" id="8526125at2"/>
<dbReference type="InterPro" id="IPR019887">
    <property type="entry name" value="Tscrpt_reg_AsnC/Lrp_C"/>
</dbReference>